<keyword evidence="4" id="KW-0732">Signal</keyword>
<evidence type="ECO:0000256" key="4">
    <source>
        <dbReference type="SAM" id="SignalP"/>
    </source>
</evidence>
<gene>
    <name evidence="5" type="ORF">HMPREF9623_00018</name>
</gene>
<dbReference type="PIRSF" id="PIRSF027386">
    <property type="entry name" value="UCP027386_ABC_sbc_TM0202"/>
    <property type="match status" value="1"/>
</dbReference>
<dbReference type="GO" id="GO:0016829">
    <property type="term" value="F:lyase activity"/>
    <property type="evidence" value="ECO:0007669"/>
    <property type="project" value="UniProtKB-KW"/>
</dbReference>
<dbReference type="GeneID" id="86939815"/>
<evidence type="ECO:0000256" key="2">
    <source>
        <dbReference type="ARBA" id="ARBA00022428"/>
    </source>
</evidence>
<keyword evidence="6" id="KW-1185">Reference proteome</keyword>
<dbReference type="Gene3D" id="3.40.190.10">
    <property type="entry name" value="Periplasmic binding protein-like II"/>
    <property type="match status" value="2"/>
</dbReference>
<dbReference type="PANTHER" id="PTHR30024">
    <property type="entry name" value="ALIPHATIC SULFONATES-BINDING PROTEIN-RELATED"/>
    <property type="match status" value="1"/>
</dbReference>
<evidence type="ECO:0008006" key="7">
    <source>
        <dbReference type="Google" id="ProtNLM"/>
    </source>
</evidence>
<evidence type="ECO:0000313" key="6">
    <source>
        <dbReference type="Proteomes" id="UP000018466"/>
    </source>
</evidence>
<accession>A0AA36Y723</accession>
<evidence type="ECO:0000313" key="5">
    <source>
        <dbReference type="EMBL" id="EHO18696.1"/>
    </source>
</evidence>
<protein>
    <recommendedName>
        <fullName evidence="7">SsuA/THI5-like domain-containing protein</fullName>
    </recommendedName>
</protein>
<dbReference type="EMBL" id="AGEL01000001">
    <property type="protein sequence ID" value="EHO18696.1"/>
    <property type="molecule type" value="Genomic_DNA"/>
</dbReference>
<comment type="caution">
    <text evidence="5">The sequence shown here is derived from an EMBL/GenBank/DDBJ whole genome shotgun (WGS) entry which is preliminary data.</text>
</comment>
<dbReference type="PANTHER" id="PTHR30024:SF46">
    <property type="entry name" value="ABC TRANSPORTER, SUBSTRATE-BINDING LIPOPROTEIN"/>
    <property type="match status" value="1"/>
</dbReference>
<organism evidence="5 6">
    <name type="scientific">Stomatobaculum longum</name>
    <dbReference type="NCBI Taxonomy" id="796942"/>
    <lineage>
        <taxon>Bacteria</taxon>
        <taxon>Bacillati</taxon>
        <taxon>Bacillota</taxon>
        <taxon>Clostridia</taxon>
        <taxon>Lachnospirales</taxon>
        <taxon>Lachnospiraceae</taxon>
        <taxon>Stomatobaculum</taxon>
    </lineage>
</organism>
<evidence type="ECO:0000256" key="1">
    <source>
        <dbReference type="ARBA" id="ARBA00004863"/>
    </source>
</evidence>
<keyword evidence="3" id="KW-0456">Lyase</keyword>
<keyword evidence="2" id="KW-0474">Menaquinone biosynthesis</keyword>
<dbReference type="GO" id="GO:0009234">
    <property type="term" value="P:menaquinone biosynthetic process"/>
    <property type="evidence" value="ECO:0007669"/>
    <property type="project" value="UniProtKB-KW"/>
</dbReference>
<reference evidence="5 6" key="1">
    <citation type="submission" date="2011-10" db="EMBL/GenBank/DDBJ databases">
        <title>The Genome Sequence of Lachnospiraceae bacterium ACC2.</title>
        <authorList>
            <consortium name="The Broad Institute Genome Sequencing Platform"/>
            <person name="Earl A."/>
            <person name="Ward D."/>
            <person name="Feldgarden M."/>
            <person name="Gevers D."/>
            <person name="Sizova M."/>
            <person name="Hazen A."/>
            <person name="Epstein S."/>
            <person name="Young S.K."/>
            <person name="Zeng Q."/>
            <person name="Gargeya S."/>
            <person name="Fitzgerald M."/>
            <person name="Haas B."/>
            <person name="Abouelleil A."/>
            <person name="Alvarado L."/>
            <person name="Arachchi H.M."/>
            <person name="Berlin A."/>
            <person name="Brown A."/>
            <person name="Chapman S.B."/>
            <person name="Chen Z."/>
            <person name="Dunbar C."/>
            <person name="Freedman E."/>
            <person name="Gearin G."/>
            <person name="Goldberg J."/>
            <person name="Griggs A."/>
            <person name="Gujja S."/>
            <person name="Heiman D."/>
            <person name="Howarth C."/>
            <person name="Larson L."/>
            <person name="Lui A."/>
            <person name="MacDonald P.J.P."/>
            <person name="Montmayeur A."/>
            <person name="Murphy C."/>
            <person name="Neiman D."/>
            <person name="Pearson M."/>
            <person name="Priest M."/>
            <person name="Roberts A."/>
            <person name="Saif S."/>
            <person name="Shea T."/>
            <person name="Shenoy N."/>
            <person name="Sisk P."/>
            <person name="Stolte C."/>
            <person name="Sykes S."/>
            <person name="Wortman J."/>
            <person name="Nusbaum C."/>
            <person name="Birren B."/>
        </authorList>
    </citation>
    <scope>NUCLEOTIDE SEQUENCE [LARGE SCALE GENOMIC DNA]</scope>
    <source>
        <strain evidence="5 6">ACC2</strain>
    </source>
</reference>
<proteinExistence type="predicted"/>
<evidence type="ECO:0000256" key="3">
    <source>
        <dbReference type="ARBA" id="ARBA00023239"/>
    </source>
</evidence>
<dbReference type="PROSITE" id="PS51257">
    <property type="entry name" value="PROKAR_LIPOPROTEIN"/>
    <property type="match status" value="1"/>
</dbReference>
<comment type="pathway">
    <text evidence="1">Quinol/quinone metabolism; menaquinone biosynthesis.</text>
</comment>
<sequence length="359" mass="36862">MKNWKKSVVAAATALLLGVSLMGCGAKKAESGAAESATTAAAAAESTSTSGTEAESAAAAKTEAGAGLRVGALKGPTAMGLAALMQESQDGKSEGSYQFTVAAQPDEIAAKLVSGDLDIALLPANMAAALYNKTEGKIAVLNINTLGVLYCVTGDENIHSVKDLAGKTVLTTGQGATPEYVLRYLLQENGVTDCTLDFKSEPTEIASALAADPAAIAVLPQPFVTVAEAKNDKLKTAFSLSDSWDALNNGSRLVTGVTVVRQEVLKAQPDAVKTFREEQARSAATAVQDPETAAKAVVAFGILENEGIAKKALPACNITNLDGAEMKQALSGYLQVLYSADSKAVGGKLPDDAFYVVAE</sequence>
<feature type="chain" id="PRO_5041429277" description="SsuA/THI5-like domain-containing protein" evidence="4">
    <location>
        <begin position="26"/>
        <end position="359"/>
    </location>
</feature>
<feature type="signal peptide" evidence="4">
    <location>
        <begin position="1"/>
        <end position="25"/>
    </location>
</feature>
<dbReference type="InterPro" id="IPR027024">
    <property type="entry name" value="UCP027386_ABC_sbc_TM0202"/>
</dbReference>
<dbReference type="InterPro" id="IPR003773">
    <property type="entry name" value="Menaquinone_biosynth"/>
</dbReference>
<dbReference type="Pfam" id="PF02621">
    <property type="entry name" value="VitK2_biosynth"/>
    <property type="match status" value="1"/>
</dbReference>
<dbReference type="Proteomes" id="UP000018466">
    <property type="component" value="Unassembled WGS sequence"/>
</dbReference>
<dbReference type="AlphaFoldDB" id="A0AA36Y723"/>
<name>A0AA36Y723_9FIRM</name>
<dbReference type="RefSeq" id="WP_009531853.1">
    <property type="nucleotide sequence ID" value="NZ_JH590861.1"/>
</dbReference>
<dbReference type="SUPFAM" id="SSF53850">
    <property type="entry name" value="Periplasmic binding protein-like II"/>
    <property type="match status" value="1"/>
</dbReference>